<dbReference type="EMBL" id="JBHUIT010000009">
    <property type="protein sequence ID" value="MFD2256590.1"/>
    <property type="molecule type" value="Genomic_DNA"/>
</dbReference>
<evidence type="ECO:0000259" key="1">
    <source>
        <dbReference type="Pfam" id="PF18495"/>
    </source>
</evidence>
<evidence type="ECO:0000313" key="3">
    <source>
        <dbReference type="Proteomes" id="UP001597375"/>
    </source>
</evidence>
<dbReference type="Pfam" id="PF18495">
    <property type="entry name" value="VbhA"/>
    <property type="match status" value="1"/>
</dbReference>
<dbReference type="Proteomes" id="UP001597375">
    <property type="component" value="Unassembled WGS sequence"/>
</dbReference>
<evidence type="ECO:0000313" key="2">
    <source>
        <dbReference type="EMBL" id="MFD2256590.1"/>
    </source>
</evidence>
<reference evidence="3" key="1">
    <citation type="journal article" date="2019" name="Int. J. Syst. Evol. Microbiol.">
        <title>The Global Catalogue of Microorganisms (GCM) 10K type strain sequencing project: providing services to taxonomists for standard genome sequencing and annotation.</title>
        <authorList>
            <consortium name="The Broad Institute Genomics Platform"/>
            <consortium name="The Broad Institute Genome Sequencing Center for Infectious Disease"/>
            <person name="Wu L."/>
            <person name="Ma J."/>
        </authorList>
    </citation>
    <scope>NUCLEOTIDE SEQUENCE [LARGE SCALE GENOMIC DNA]</scope>
    <source>
        <strain evidence="3">CGMCC 4.7106</strain>
    </source>
</reference>
<dbReference type="InterPro" id="IPR033788">
    <property type="entry name" value="VbhA-like"/>
</dbReference>
<sequence>MEDPPMETEITRDGLRQSLANTALEGLFPDTETLTDLEAMAEGKLSGDAYRKKLKARFGDPGDSDVIEREI</sequence>
<organism evidence="2 3">
    <name type="scientific">Luteolibacter algae</name>
    <dbReference type="NCBI Taxonomy" id="454151"/>
    <lineage>
        <taxon>Bacteria</taxon>
        <taxon>Pseudomonadati</taxon>
        <taxon>Verrucomicrobiota</taxon>
        <taxon>Verrucomicrobiia</taxon>
        <taxon>Verrucomicrobiales</taxon>
        <taxon>Verrucomicrobiaceae</taxon>
        <taxon>Luteolibacter</taxon>
    </lineage>
</organism>
<keyword evidence="3" id="KW-1185">Reference proteome</keyword>
<proteinExistence type="predicted"/>
<dbReference type="CDD" id="cd11586">
    <property type="entry name" value="VbhA_like"/>
    <property type="match status" value="1"/>
</dbReference>
<dbReference type="InterPro" id="IPR041535">
    <property type="entry name" value="VbhA"/>
</dbReference>
<name>A0ABW5D7M7_9BACT</name>
<dbReference type="InterPro" id="IPR043038">
    <property type="entry name" value="VbhA_sf"/>
</dbReference>
<protein>
    <recommendedName>
        <fullName evidence="1">Antitoxin VbhA domain-containing protein</fullName>
    </recommendedName>
</protein>
<gene>
    <name evidence="2" type="ORF">ACFSSA_07880</name>
</gene>
<feature type="domain" description="Antitoxin VbhA" evidence="1">
    <location>
        <begin position="15"/>
        <end position="57"/>
    </location>
</feature>
<accession>A0ABW5D7M7</accession>
<comment type="caution">
    <text evidence="2">The sequence shown here is derived from an EMBL/GenBank/DDBJ whole genome shotgun (WGS) entry which is preliminary data.</text>
</comment>
<dbReference type="Gene3D" id="1.10.8.1050">
    <property type="entry name" value="Antitoxin VbhA-like"/>
    <property type="match status" value="1"/>
</dbReference>